<dbReference type="KEGG" id="soy:115887766"/>
<evidence type="ECO:0000313" key="2">
    <source>
        <dbReference type="RefSeq" id="XP_030763124.1"/>
    </source>
</evidence>
<dbReference type="AlphaFoldDB" id="A0A6J2YIZ8"/>
<dbReference type="InParanoid" id="A0A6J2YIZ8"/>
<organism evidence="1 2">
    <name type="scientific">Sitophilus oryzae</name>
    <name type="common">Rice weevil</name>
    <name type="synonym">Curculio oryzae</name>
    <dbReference type="NCBI Taxonomy" id="7048"/>
    <lineage>
        <taxon>Eukaryota</taxon>
        <taxon>Metazoa</taxon>
        <taxon>Ecdysozoa</taxon>
        <taxon>Arthropoda</taxon>
        <taxon>Hexapoda</taxon>
        <taxon>Insecta</taxon>
        <taxon>Pterygota</taxon>
        <taxon>Neoptera</taxon>
        <taxon>Endopterygota</taxon>
        <taxon>Coleoptera</taxon>
        <taxon>Polyphaga</taxon>
        <taxon>Cucujiformia</taxon>
        <taxon>Curculionidae</taxon>
        <taxon>Dryophthorinae</taxon>
        <taxon>Sitophilus</taxon>
    </lineage>
</organism>
<gene>
    <name evidence="2" type="primary">LOC115887766</name>
</gene>
<keyword evidence="1" id="KW-1185">Reference proteome</keyword>
<dbReference type="RefSeq" id="XP_030763124.1">
    <property type="nucleotide sequence ID" value="XM_030907264.1"/>
</dbReference>
<dbReference type="Proteomes" id="UP000504635">
    <property type="component" value="Unplaced"/>
</dbReference>
<evidence type="ECO:0000313" key="1">
    <source>
        <dbReference type="Proteomes" id="UP000504635"/>
    </source>
</evidence>
<name>A0A6J2YIZ8_SITOR</name>
<sequence>MGDHITSACLKVQLVIKALSILLTNLRGPSASKRRVLTMAMQSIVMYGAPVWAEAMKIKKFQRRIIQLQRIMGIRTCSGYRTISVDAAILLGGLAPLHLLAAESKLLFEKKLARNPPDVLRRKQARRDTLIK</sequence>
<protein>
    <submittedName>
        <fullName evidence="2">Uncharacterized protein LOC115887766</fullName>
    </submittedName>
</protein>
<reference evidence="2" key="1">
    <citation type="submission" date="2025-08" db="UniProtKB">
        <authorList>
            <consortium name="RefSeq"/>
        </authorList>
    </citation>
    <scope>IDENTIFICATION</scope>
    <source>
        <tissue evidence="2">Gonads</tissue>
    </source>
</reference>
<dbReference type="OrthoDB" id="6777517at2759"/>
<dbReference type="GeneID" id="115887766"/>
<proteinExistence type="predicted"/>
<accession>A0A6J2YIZ8</accession>